<dbReference type="EMBL" id="CABDUW010000787">
    <property type="protein sequence ID" value="VTJ75243.1"/>
    <property type="molecule type" value="Genomic_DNA"/>
</dbReference>
<dbReference type="Pfam" id="PF13847">
    <property type="entry name" value="Methyltransf_31"/>
    <property type="match status" value="1"/>
</dbReference>
<gene>
    <name evidence="5" type="ORF">MONAX_5E047806</name>
</gene>
<comment type="similarity">
    <text evidence="1">Belongs to the GSTCD family.</text>
</comment>
<evidence type="ECO:0000256" key="3">
    <source>
        <dbReference type="SAM" id="MobiDB-lite"/>
    </source>
</evidence>
<dbReference type="PANTHER" id="PTHR13369">
    <property type="match status" value="1"/>
</dbReference>
<dbReference type="InterPro" id="IPR036282">
    <property type="entry name" value="Glutathione-S-Trfase_C_sf"/>
</dbReference>
<feature type="domain" description="GST C-terminal" evidence="4">
    <location>
        <begin position="137"/>
        <end position="346"/>
    </location>
</feature>
<name>A0A5E4C047_MARMO</name>
<feature type="region of interest" description="Disordered" evidence="3">
    <location>
        <begin position="200"/>
        <end position="231"/>
    </location>
</feature>
<dbReference type="InterPro" id="IPR025714">
    <property type="entry name" value="Methyltranfer_dom"/>
</dbReference>
<keyword evidence="6" id="KW-1185">Reference proteome</keyword>
<reference evidence="5" key="1">
    <citation type="submission" date="2019-04" db="EMBL/GenBank/DDBJ databases">
        <authorList>
            <person name="Alioto T."/>
            <person name="Alioto T."/>
        </authorList>
    </citation>
    <scope>NUCLEOTIDE SEQUENCE [LARGE SCALE GENOMIC DNA]</scope>
</reference>
<dbReference type="InterPro" id="IPR029063">
    <property type="entry name" value="SAM-dependent_MTases_sf"/>
</dbReference>
<evidence type="ECO:0000313" key="6">
    <source>
        <dbReference type="Proteomes" id="UP000335636"/>
    </source>
</evidence>
<dbReference type="PANTHER" id="PTHR13369:SF0">
    <property type="entry name" value="GLUTATHIONE S-TRANSFERASE C-TERMINAL DOMAIN-CONTAINING PROTEIN"/>
    <property type="match status" value="1"/>
</dbReference>
<evidence type="ECO:0000256" key="1">
    <source>
        <dbReference type="ARBA" id="ARBA00008797"/>
    </source>
</evidence>
<dbReference type="SUPFAM" id="SSF53335">
    <property type="entry name" value="S-adenosyl-L-methionine-dependent methyltransferases"/>
    <property type="match status" value="1"/>
</dbReference>
<dbReference type="AlphaFoldDB" id="A0A5E4C047"/>
<dbReference type="Gene3D" id="1.20.1050.10">
    <property type="match status" value="1"/>
</dbReference>
<accession>A0A5E4C047</accession>
<evidence type="ECO:0000256" key="2">
    <source>
        <dbReference type="ARBA" id="ARBA00022165"/>
    </source>
</evidence>
<dbReference type="SUPFAM" id="SSF47616">
    <property type="entry name" value="GST C-terminal domain-like"/>
    <property type="match status" value="1"/>
</dbReference>
<dbReference type="PROSITE" id="PS50405">
    <property type="entry name" value="GST_CTER"/>
    <property type="match status" value="1"/>
</dbReference>
<dbReference type="GO" id="GO:0005737">
    <property type="term" value="C:cytoplasm"/>
    <property type="evidence" value="ECO:0007669"/>
    <property type="project" value="TreeGrafter"/>
</dbReference>
<evidence type="ECO:0000313" key="5">
    <source>
        <dbReference type="EMBL" id="VTJ75243.1"/>
    </source>
</evidence>
<evidence type="ECO:0000259" key="4">
    <source>
        <dbReference type="PROSITE" id="PS50405"/>
    </source>
</evidence>
<dbReference type="Gene3D" id="3.40.50.150">
    <property type="entry name" value="Vaccinia Virus protein VP39"/>
    <property type="match status" value="1"/>
</dbReference>
<organism evidence="5 6">
    <name type="scientific">Marmota monax</name>
    <name type="common">Woodchuck</name>
    <dbReference type="NCBI Taxonomy" id="9995"/>
    <lineage>
        <taxon>Eukaryota</taxon>
        <taxon>Metazoa</taxon>
        <taxon>Chordata</taxon>
        <taxon>Craniata</taxon>
        <taxon>Vertebrata</taxon>
        <taxon>Euteleostomi</taxon>
        <taxon>Mammalia</taxon>
        <taxon>Eutheria</taxon>
        <taxon>Euarchontoglires</taxon>
        <taxon>Glires</taxon>
        <taxon>Rodentia</taxon>
        <taxon>Sciuromorpha</taxon>
        <taxon>Sciuridae</taxon>
        <taxon>Xerinae</taxon>
        <taxon>Marmotini</taxon>
        <taxon>Marmota</taxon>
    </lineage>
</organism>
<protein>
    <recommendedName>
        <fullName evidence="2">Glutathione S-transferase C-terminal domain-containing protein</fullName>
    </recommendedName>
</protein>
<dbReference type="Proteomes" id="UP000335636">
    <property type="component" value="Unassembled WGS sequence"/>
</dbReference>
<sequence length="487" mass="55008">MKKMKGIKKSLTEEYLYLDFSHQTEGCIFPLHTAVTLFLLSYCDCKIFKVYLVLTRESTDIELLTDVLSQDVETQVISKEELPPIVQNCCLPAVVERPDNFCRAGLAVVLRHIIQKSYEADPSRKEILELLGFKKTCLKACAEVSQWTRLCELTIPLAIENFLRESSDQLPTIPMEVLQLEKKLSEPVRVHNDDKLRRQKLKQQRTAGDKPALAKGKAKNKVQTQEMSEELDSSSKSLELNMAFSKLRVQEEPVTTNREPSHIRKAKASDLPPLEHVFAEGLYFTLADIVLMPCIHHFLAIICKKCSEKLIEFPLLAAWYQRIQEVPGVKTAASKCGIQFLHFPELLTTSGEQHLNLTEVPGVEEQNDPLFIGGPRPTMTKLMMSSDRALRKQQQLNNLVYVVIKQAKPGDRIVDFCSGGGHVGIVLAHILPSCQVILIENKELSLIRAKKRSDDLGLSNIWFIQANMEYFTGMFNIGVSHHAISIS</sequence>
<comment type="caution">
    <text evidence="5">The sequence shown here is derived from an EMBL/GenBank/DDBJ whole genome shotgun (WGS) entry which is preliminary data.</text>
</comment>
<dbReference type="InterPro" id="IPR010987">
    <property type="entry name" value="Glutathione-S-Trfase_C-like"/>
</dbReference>
<proteinExistence type="inferred from homology"/>